<feature type="domain" description="Nudix hydrolase" evidence="4">
    <location>
        <begin position="16"/>
        <end position="158"/>
    </location>
</feature>
<protein>
    <submittedName>
        <fullName evidence="5">NUDIX domain-containing protein</fullName>
    </submittedName>
</protein>
<dbReference type="Gene3D" id="3.90.79.10">
    <property type="entry name" value="Nucleoside Triphosphate Pyrophosphohydrolase"/>
    <property type="match status" value="1"/>
</dbReference>
<dbReference type="Proteomes" id="UP001596274">
    <property type="component" value="Unassembled WGS sequence"/>
</dbReference>
<keyword evidence="2" id="KW-0378">Hydrolase</keyword>
<keyword evidence="6" id="KW-1185">Reference proteome</keyword>
<keyword evidence="3" id="KW-0460">Magnesium</keyword>
<evidence type="ECO:0000313" key="6">
    <source>
        <dbReference type="Proteomes" id="UP001596274"/>
    </source>
</evidence>
<dbReference type="PROSITE" id="PS51462">
    <property type="entry name" value="NUDIX"/>
    <property type="match status" value="1"/>
</dbReference>
<proteinExistence type="predicted"/>
<dbReference type="InterPro" id="IPR015797">
    <property type="entry name" value="NUDIX_hydrolase-like_dom_sf"/>
</dbReference>
<gene>
    <name evidence="5" type="ORF">ACFQDD_09770</name>
</gene>
<sequence length="164" mass="18113">MDDGWIPDEDWRTIVANVPIVSVDLVIRREGGVLLGRRTNEPVKGHWFVPGGRVRKGETRREAVHRVASEELGIDVEIVESLGAFEHQYETADVDGVDSKHYLANGYVVDVVGGVGTDGVNDNDALTADDQHDAFRVFRSLPEPCHEYVRAYVEAAATVDAWSV</sequence>
<dbReference type="InterPro" id="IPR000086">
    <property type="entry name" value="NUDIX_hydrolase_dom"/>
</dbReference>
<dbReference type="AlphaFoldDB" id="A0ABD5T3E7"/>
<evidence type="ECO:0000313" key="5">
    <source>
        <dbReference type="EMBL" id="MFC6771799.1"/>
    </source>
</evidence>
<dbReference type="PANTHER" id="PTHR43046:SF12">
    <property type="entry name" value="GDP-MANNOSE MANNOSYL HYDROLASE"/>
    <property type="match status" value="1"/>
</dbReference>
<accession>A0ABD5T3E7</accession>
<evidence type="ECO:0000256" key="2">
    <source>
        <dbReference type="ARBA" id="ARBA00022801"/>
    </source>
</evidence>
<evidence type="ECO:0000256" key="1">
    <source>
        <dbReference type="ARBA" id="ARBA00001946"/>
    </source>
</evidence>
<evidence type="ECO:0000256" key="3">
    <source>
        <dbReference type="ARBA" id="ARBA00022842"/>
    </source>
</evidence>
<reference evidence="5 6" key="1">
    <citation type="journal article" date="2019" name="Int. J. Syst. Evol. Microbiol.">
        <title>The Global Catalogue of Microorganisms (GCM) 10K type strain sequencing project: providing services to taxonomists for standard genome sequencing and annotation.</title>
        <authorList>
            <consortium name="The Broad Institute Genomics Platform"/>
            <consortium name="The Broad Institute Genome Sequencing Center for Infectious Disease"/>
            <person name="Wu L."/>
            <person name="Ma J."/>
        </authorList>
    </citation>
    <scope>NUCLEOTIDE SEQUENCE [LARGE SCALE GENOMIC DNA]</scope>
    <source>
        <strain evidence="5 6">PJ61</strain>
    </source>
</reference>
<dbReference type="Pfam" id="PF00293">
    <property type="entry name" value="NUDIX"/>
    <property type="match status" value="1"/>
</dbReference>
<dbReference type="SUPFAM" id="SSF55811">
    <property type="entry name" value="Nudix"/>
    <property type="match status" value="1"/>
</dbReference>
<comment type="cofactor">
    <cofactor evidence="1">
        <name>Mg(2+)</name>
        <dbReference type="ChEBI" id="CHEBI:18420"/>
    </cofactor>
</comment>
<dbReference type="PANTHER" id="PTHR43046">
    <property type="entry name" value="GDP-MANNOSE MANNOSYL HYDROLASE"/>
    <property type="match status" value="1"/>
</dbReference>
<evidence type="ECO:0000259" key="4">
    <source>
        <dbReference type="PROSITE" id="PS51462"/>
    </source>
</evidence>
<dbReference type="GO" id="GO:0016787">
    <property type="term" value="F:hydrolase activity"/>
    <property type="evidence" value="ECO:0007669"/>
    <property type="project" value="UniProtKB-KW"/>
</dbReference>
<organism evidence="5 6">
    <name type="scientific">Halorubrum pallidum</name>
    <dbReference type="NCBI Taxonomy" id="1526114"/>
    <lineage>
        <taxon>Archaea</taxon>
        <taxon>Methanobacteriati</taxon>
        <taxon>Methanobacteriota</taxon>
        <taxon>Stenosarchaea group</taxon>
        <taxon>Halobacteria</taxon>
        <taxon>Halobacteriales</taxon>
        <taxon>Haloferacaceae</taxon>
        <taxon>Halorubrum</taxon>
    </lineage>
</organism>
<dbReference type="EMBL" id="JBHSWT010000517">
    <property type="protein sequence ID" value="MFC6771799.1"/>
    <property type="molecule type" value="Genomic_DNA"/>
</dbReference>
<comment type="caution">
    <text evidence="5">The sequence shown here is derived from an EMBL/GenBank/DDBJ whole genome shotgun (WGS) entry which is preliminary data.</text>
</comment>
<name>A0ABD5T3E7_9EURY</name>